<feature type="compositionally biased region" description="Basic and acidic residues" evidence="1">
    <location>
        <begin position="104"/>
        <end position="115"/>
    </location>
</feature>
<evidence type="ECO:0000313" key="3">
    <source>
        <dbReference type="Proteomes" id="UP001066276"/>
    </source>
</evidence>
<evidence type="ECO:0000313" key="2">
    <source>
        <dbReference type="EMBL" id="KAJ1126389.1"/>
    </source>
</evidence>
<evidence type="ECO:0000256" key="1">
    <source>
        <dbReference type="SAM" id="MobiDB-lite"/>
    </source>
</evidence>
<dbReference type="EMBL" id="JANPWB010000011">
    <property type="protein sequence ID" value="KAJ1126389.1"/>
    <property type="molecule type" value="Genomic_DNA"/>
</dbReference>
<comment type="caution">
    <text evidence="2">The sequence shown here is derived from an EMBL/GenBank/DDBJ whole genome shotgun (WGS) entry which is preliminary data.</text>
</comment>
<protein>
    <submittedName>
        <fullName evidence="2">Uncharacterized protein</fullName>
    </submittedName>
</protein>
<organism evidence="2 3">
    <name type="scientific">Pleurodeles waltl</name>
    <name type="common">Iberian ribbed newt</name>
    <dbReference type="NCBI Taxonomy" id="8319"/>
    <lineage>
        <taxon>Eukaryota</taxon>
        <taxon>Metazoa</taxon>
        <taxon>Chordata</taxon>
        <taxon>Craniata</taxon>
        <taxon>Vertebrata</taxon>
        <taxon>Euteleostomi</taxon>
        <taxon>Amphibia</taxon>
        <taxon>Batrachia</taxon>
        <taxon>Caudata</taxon>
        <taxon>Salamandroidea</taxon>
        <taxon>Salamandridae</taxon>
        <taxon>Pleurodelinae</taxon>
        <taxon>Pleurodeles</taxon>
    </lineage>
</organism>
<dbReference type="Proteomes" id="UP001066276">
    <property type="component" value="Chromosome 7"/>
</dbReference>
<feature type="region of interest" description="Disordered" evidence="1">
    <location>
        <begin position="1"/>
        <end position="30"/>
    </location>
</feature>
<sequence>MGQPSRGNATLTTASQGPAATQLNMENHGDNQELDIEEIIKAAREAAVTHSKDWILKQIRGDGASEVPTQEEHTGDRQSDAARNEEEPPSKSKKRQGNASRGARKGDKKEADKLPEAGAPGPSKRAKANNDEQISVIVEECLKSMSPLVFARPGEIQVEGLDLTTVDKKEEERRERNRVRKEMNFDNWLDAFRIMACIIVDNFPHCANDLWLYESKIHMAQRQFTGDA</sequence>
<gene>
    <name evidence="2" type="ORF">NDU88_004797</name>
</gene>
<feature type="region of interest" description="Disordered" evidence="1">
    <location>
        <begin position="59"/>
        <end position="131"/>
    </location>
</feature>
<feature type="compositionally biased region" description="Basic and acidic residues" evidence="1">
    <location>
        <begin position="70"/>
        <end position="90"/>
    </location>
</feature>
<reference evidence="2" key="1">
    <citation type="journal article" date="2022" name="bioRxiv">
        <title>Sequencing and chromosome-scale assembly of the giantPleurodeles waltlgenome.</title>
        <authorList>
            <person name="Brown T."/>
            <person name="Elewa A."/>
            <person name="Iarovenko S."/>
            <person name="Subramanian E."/>
            <person name="Araus A.J."/>
            <person name="Petzold A."/>
            <person name="Susuki M."/>
            <person name="Suzuki K.-i.T."/>
            <person name="Hayashi T."/>
            <person name="Toyoda A."/>
            <person name="Oliveira C."/>
            <person name="Osipova E."/>
            <person name="Leigh N.D."/>
            <person name="Simon A."/>
            <person name="Yun M.H."/>
        </authorList>
    </citation>
    <scope>NUCLEOTIDE SEQUENCE</scope>
    <source>
        <strain evidence="2">20211129_DDA</strain>
        <tissue evidence="2">Liver</tissue>
    </source>
</reference>
<feature type="compositionally biased region" description="Polar residues" evidence="1">
    <location>
        <begin position="1"/>
        <end position="25"/>
    </location>
</feature>
<dbReference type="AlphaFoldDB" id="A0AAV7PF35"/>
<keyword evidence="3" id="KW-1185">Reference proteome</keyword>
<proteinExistence type="predicted"/>
<name>A0AAV7PF35_PLEWA</name>
<accession>A0AAV7PF35</accession>